<gene>
    <name evidence="6" type="ORF">GO608_05815</name>
</gene>
<proteinExistence type="predicted"/>
<dbReference type="EMBL" id="WTVH01000008">
    <property type="protein sequence ID" value="NMF92840.1"/>
    <property type="molecule type" value="Genomic_DNA"/>
</dbReference>
<dbReference type="Proteomes" id="UP000601990">
    <property type="component" value="Unassembled WGS sequence"/>
</dbReference>
<dbReference type="InterPro" id="IPR007318">
    <property type="entry name" value="Phopholipid_MeTrfase"/>
</dbReference>
<feature type="transmembrane region" description="Helical" evidence="5">
    <location>
        <begin position="16"/>
        <end position="32"/>
    </location>
</feature>
<evidence type="ECO:0000256" key="2">
    <source>
        <dbReference type="ARBA" id="ARBA00022692"/>
    </source>
</evidence>
<dbReference type="PANTHER" id="PTHR12714">
    <property type="entry name" value="PROTEIN-S ISOPRENYLCYSTEINE O-METHYLTRANSFERASE"/>
    <property type="match status" value="1"/>
</dbReference>
<protein>
    <submittedName>
        <fullName evidence="6">Isoprenylcysteine carboxylmethyltransferase family protein</fullName>
    </submittedName>
</protein>
<comment type="subcellular location">
    <subcellularLocation>
        <location evidence="1">Endomembrane system</location>
        <topology evidence="1">Multi-pass membrane protein</topology>
    </subcellularLocation>
</comment>
<keyword evidence="2 5" id="KW-0812">Transmembrane</keyword>
<dbReference type="PANTHER" id="PTHR12714:SF24">
    <property type="entry name" value="SLR1182 PROTEIN"/>
    <property type="match status" value="1"/>
</dbReference>
<dbReference type="Gene3D" id="1.20.120.1630">
    <property type="match status" value="1"/>
</dbReference>
<evidence type="ECO:0000256" key="4">
    <source>
        <dbReference type="ARBA" id="ARBA00023136"/>
    </source>
</evidence>
<evidence type="ECO:0000256" key="1">
    <source>
        <dbReference type="ARBA" id="ARBA00004127"/>
    </source>
</evidence>
<feature type="transmembrane region" description="Helical" evidence="5">
    <location>
        <begin position="100"/>
        <end position="131"/>
    </location>
</feature>
<evidence type="ECO:0000256" key="5">
    <source>
        <dbReference type="SAM" id="Phobius"/>
    </source>
</evidence>
<organism evidence="6 7">
    <name type="scientific">Aromatoleum buckelii</name>
    <dbReference type="NCBI Taxonomy" id="200254"/>
    <lineage>
        <taxon>Bacteria</taxon>
        <taxon>Pseudomonadati</taxon>
        <taxon>Pseudomonadota</taxon>
        <taxon>Betaproteobacteria</taxon>
        <taxon>Rhodocyclales</taxon>
        <taxon>Rhodocyclaceae</taxon>
        <taxon>Aromatoleum</taxon>
    </lineage>
</organism>
<sequence>MHSAKQPWWRGRRGEWFVVLQAFLIALILFGPRTAPGLPPRPETAAAVTSVVGALLIAAGLAMSVAAALHLGSNLTPLPHPKEHATLVVTGPYRWVRHPIYSGLILMAVGWALFIHGWLTLIYAAGLWLFFDIKSRREERWLTERFPHYTEYQQRVRKLIPFIY</sequence>
<comment type="caution">
    <text evidence="6">The sequence shown here is derived from an EMBL/GenBank/DDBJ whole genome shotgun (WGS) entry which is preliminary data.</text>
</comment>
<evidence type="ECO:0000256" key="3">
    <source>
        <dbReference type="ARBA" id="ARBA00022989"/>
    </source>
</evidence>
<name>A0ABX1MXY0_9RHOO</name>
<keyword evidence="4 5" id="KW-0472">Membrane</keyword>
<reference evidence="6" key="1">
    <citation type="submission" date="2019-12" db="EMBL/GenBank/DDBJ databases">
        <title>Comparative genomics gives insights into the taxonomy of the Azoarcus-Aromatoleum group and reveals separate origins of nif in the plant-associated Azoarcus and non-plant-associated Aromatoleum sub-groups.</title>
        <authorList>
            <person name="Lafos M."/>
            <person name="Maluk M."/>
            <person name="Batista M."/>
            <person name="Junghare M."/>
            <person name="Carmona M."/>
            <person name="Faoro H."/>
            <person name="Cruz L.M."/>
            <person name="Battistoni F."/>
            <person name="De Souza E."/>
            <person name="Pedrosa F."/>
            <person name="Chen W.-M."/>
            <person name="Poole P.S."/>
            <person name="Dixon R.A."/>
            <person name="James E.K."/>
        </authorList>
    </citation>
    <scope>NUCLEOTIDE SEQUENCE</scope>
    <source>
        <strain evidence="6">U120</strain>
    </source>
</reference>
<evidence type="ECO:0000313" key="7">
    <source>
        <dbReference type="Proteomes" id="UP000601990"/>
    </source>
</evidence>
<keyword evidence="7" id="KW-1185">Reference proteome</keyword>
<dbReference type="Pfam" id="PF04191">
    <property type="entry name" value="PEMT"/>
    <property type="match status" value="1"/>
</dbReference>
<feature type="transmembrane region" description="Helical" evidence="5">
    <location>
        <begin position="44"/>
        <end position="69"/>
    </location>
</feature>
<evidence type="ECO:0000313" key="6">
    <source>
        <dbReference type="EMBL" id="NMF92840.1"/>
    </source>
</evidence>
<accession>A0ABX1MXY0</accession>
<keyword evidence="3 5" id="KW-1133">Transmembrane helix</keyword>
<dbReference type="RefSeq" id="WP_169198137.1">
    <property type="nucleotide sequence ID" value="NZ_WTVH02000010.1"/>
</dbReference>